<dbReference type="Proteomes" id="UP000581688">
    <property type="component" value="Unassembled WGS sequence"/>
</dbReference>
<evidence type="ECO:0000313" key="3">
    <source>
        <dbReference type="Proteomes" id="UP000581688"/>
    </source>
</evidence>
<proteinExistence type="predicted"/>
<feature type="compositionally biased region" description="Basic and acidic residues" evidence="1">
    <location>
        <begin position="1"/>
        <end position="24"/>
    </location>
</feature>
<sequence>MVKDSYAPKEKRNGEGKKPDEQRRGKGKSGARGNPR</sequence>
<feature type="compositionally biased region" description="Basic residues" evidence="1">
    <location>
        <begin position="25"/>
        <end position="36"/>
    </location>
</feature>
<keyword evidence="3" id="KW-1185">Reference proteome</keyword>
<evidence type="ECO:0000256" key="1">
    <source>
        <dbReference type="SAM" id="MobiDB-lite"/>
    </source>
</evidence>
<dbReference type="AlphaFoldDB" id="A0A841PXW7"/>
<gene>
    <name evidence="2" type="ORF">HNQ94_000062</name>
</gene>
<name>A0A841PXW7_9BACI</name>
<dbReference type="EMBL" id="JACHGH010000001">
    <property type="protein sequence ID" value="MBB6451641.1"/>
    <property type="molecule type" value="Genomic_DNA"/>
</dbReference>
<evidence type="ECO:0000313" key="2">
    <source>
        <dbReference type="EMBL" id="MBB6451641.1"/>
    </source>
</evidence>
<comment type="caution">
    <text evidence="2">The sequence shown here is derived from an EMBL/GenBank/DDBJ whole genome shotgun (WGS) entry which is preliminary data.</text>
</comment>
<accession>A0A841PXW7</accession>
<organism evidence="2 3">
    <name type="scientific">Salirhabdus euzebyi</name>
    <dbReference type="NCBI Taxonomy" id="394506"/>
    <lineage>
        <taxon>Bacteria</taxon>
        <taxon>Bacillati</taxon>
        <taxon>Bacillota</taxon>
        <taxon>Bacilli</taxon>
        <taxon>Bacillales</taxon>
        <taxon>Bacillaceae</taxon>
        <taxon>Salirhabdus</taxon>
    </lineage>
</organism>
<feature type="region of interest" description="Disordered" evidence="1">
    <location>
        <begin position="1"/>
        <end position="36"/>
    </location>
</feature>
<reference evidence="2 3" key="1">
    <citation type="submission" date="2020-08" db="EMBL/GenBank/DDBJ databases">
        <title>Genomic Encyclopedia of Type Strains, Phase IV (KMG-IV): sequencing the most valuable type-strain genomes for metagenomic binning, comparative biology and taxonomic classification.</title>
        <authorList>
            <person name="Goeker M."/>
        </authorList>
    </citation>
    <scope>NUCLEOTIDE SEQUENCE [LARGE SCALE GENOMIC DNA]</scope>
    <source>
        <strain evidence="2 3">DSM 19612</strain>
    </source>
</reference>
<protein>
    <submittedName>
        <fullName evidence="2">Uncharacterized protein</fullName>
    </submittedName>
</protein>